<evidence type="ECO:0000256" key="1">
    <source>
        <dbReference type="SAM" id="Coils"/>
    </source>
</evidence>
<dbReference type="EMBL" id="ATBP01000374">
    <property type="protein sequence ID" value="ETR70755.1"/>
    <property type="molecule type" value="Genomic_DNA"/>
</dbReference>
<organism evidence="2 3">
    <name type="scientific">Candidatus Magnetoglobus multicellularis str. Araruama</name>
    <dbReference type="NCBI Taxonomy" id="890399"/>
    <lineage>
        <taxon>Bacteria</taxon>
        <taxon>Pseudomonadati</taxon>
        <taxon>Thermodesulfobacteriota</taxon>
        <taxon>Desulfobacteria</taxon>
        <taxon>Desulfobacterales</taxon>
        <taxon>Desulfobacteraceae</taxon>
        <taxon>Candidatus Magnetoglobus</taxon>
    </lineage>
</organism>
<evidence type="ECO:0000313" key="2">
    <source>
        <dbReference type="EMBL" id="ETR70755.1"/>
    </source>
</evidence>
<reference evidence="3" key="1">
    <citation type="submission" date="2012-11" db="EMBL/GenBank/DDBJ databases">
        <authorList>
            <person name="Lucero-Rivera Y.E."/>
            <person name="Tovar-Ramirez D."/>
        </authorList>
    </citation>
    <scope>NUCLEOTIDE SEQUENCE [LARGE SCALE GENOMIC DNA]</scope>
    <source>
        <strain evidence="3">Araruama</strain>
    </source>
</reference>
<feature type="coiled-coil region" evidence="1">
    <location>
        <begin position="102"/>
        <end position="157"/>
    </location>
</feature>
<keyword evidence="1" id="KW-0175">Coiled coil</keyword>
<gene>
    <name evidence="2" type="ORF">OMM_03010</name>
</gene>
<sequence length="268" mass="30792">MSAPITLDSDRMKGLIKNVSSRVNAMKTRQLLQASISRLLKEISYVQDKLVVVKAESETVSTQLRDIQKRLLEPERQLNELTFEKETVLESFSSEGLLEKDIQEKSKQLSELKLKTNQIEEEVTILSITQKEYQSQQRDLDQENQQHTQDMANIARQTGTLTSEIHAKKRISELLHTILTGHSDDTLDTQSVVQKYIDDTRAEIDTMSQSMQHALKKIDTIQKELPGLVSEKNRLEKQVNTTIAQTGDHYDISQMEKTIQDNKQKKRN</sequence>
<protein>
    <submittedName>
        <fullName evidence="2">Uncharacterized protein</fullName>
    </submittedName>
</protein>
<name>A0A1V1P7P4_9BACT</name>
<comment type="caution">
    <text evidence="2">The sequence shown here is derived from an EMBL/GenBank/DDBJ whole genome shotgun (WGS) entry which is preliminary data.</text>
</comment>
<dbReference type="Proteomes" id="UP000189670">
    <property type="component" value="Unassembled WGS sequence"/>
</dbReference>
<accession>A0A1V1P7P4</accession>
<proteinExistence type="predicted"/>
<dbReference type="AlphaFoldDB" id="A0A1V1P7P4"/>
<evidence type="ECO:0000313" key="3">
    <source>
        <dbReference type="Proteomes" id="UP000189670"/>
    </source>
</evidence>